<evidence type="ECO:0000256" key="1">
    <source>
        <dbReference type="ARBA" id="ARBA00012417"/>
    </source>
</evidence>
<organism evidence="5 6">
    <name type="scientific">Populibacterium corticicola</name>
    <dbReference type="NCBI Taxonomy" id="1812826"/>
    <lineage>
        <taxon>Bacteria</taxon>
        <taxon>Bacillati</taxon>
        <taxon>Actinomycetota</taxon>
        <taxon>Actinomycetes</taxon>
        <taxon>Micrococcales</taxon>
        <taxon>Jonesiaceae</taxon>
        <taxon>Populibacterium</taxon>
    </lineage>
</organism>
<dbReference type="Proteomes" id="UP001597391">
    <property type="component" value="Unassembled WGS sequence"/>
</dbReference>
<gene>
    <name evidence="5" type="ORF">ACFSYH_05040</name>
</gene>
<proteinExistence type="predicted"/>
<dbReference type="Gene3D" id="3.30.70.370">
    <property type="match status" value="1"/>
</dbReference>
<dbReference type="NCBIfam" id="NF011538">
    <property type="entry name" value="PRK14975.1-1"/>
    <property type="match status" value="1"/>
</dbReference>
<dbReference type="CDD" id="cd06444">
    <property type="entry name" value="DNA_pol_A"/>
    <property type="match status" value="1"/>
</dbReference>
<dbReference type="InterPro" id="IPR001098">
    <property type="entry name" value="DNA-dir_DNA_pol_A_palm_dom"/>
</dbReference>
<evidence type="ECO:0000256" key="2">
    <source>
        <dbReference type="ARBA" id="ARBA00022705"/>
    </source>
</evidence>
<keyword evidence="2" id="KW-0235">DNA replication</keyword>
<keyword evidence="5" id="KW-0378">Hydrolase</keyword>
<dbReference type="Pfam" id="PF00476">
    <property type="entry name" value="DNA_pol_A"/>
    <property type="match status" value="1"/>
</dbReference>
<sequence length="582" mass="63942">MQYVVVELPDGSVRSIRVSVLATGELEIGDETHVPADSFAQWVSELERECTPRWIWADTSIIYTRLLREGVRIERAHDLRLARAILRNNRWTNRSPFSPLEDSERQEADSWNCPPPEISDALFDTSPAILGDPIAEYRRQMRVLGSASPERRGRLTYLLAAESAGGLIAAEMTHAGVPWDVGIHDSLLSQALGPRPAFGIRPVKLERLAEQIRESLDSPHLNPDSPKDLLRALNSAGLDVKSTAKWEIRDLRHPVVPVLLEYKKLHRMMTANGWTWMDEWIREGRFRPVYVPGGVVTGRWGADGGGALQLPHFVRPAAVADPGWTFVIADAAQLEPRILAAMSGDLAMASAGRGHDMYQGIADAGVVESREHAKYGMLGAMYGGTTGVSAQVLPKFKIAFPRAMDLVEGAARAGEQGGTVHTWLGRTSLPGHFGNTVEGDDAEFSQDRRTRARSYGRFTRNFICQGTAAEWALLWMAGVRQRLRKMTLETSPRVANPDALGSIAEGDTTAGPFRPDPVTVGPHLAFFLHDEILIHTPEGIAEQVAQAVHDAAREAGHTLFGQTDVEFPVSATISRTYANPKS</sequence>
<dbReference type="InterPro" id="IPR043502">
    <property type="entry name" value="DNA/RNA_pol_sf"/>
</dbReference>
<evidence type="ECO:0000313" key="5">
    <source>
        <dbReference type="EMBL" id="MFD2839935.1"/>
    </source>
</evidence>
<accession>A0ABW5XF98</accession>
<evidence type="ECO:0000256" key="3">
    <source>
        <dbReference type="ARBA" id="ARBA00049244"/>
    </source>
</evidence>
<comment type="catalytic activity">
    <reaction evidence="3">
        <text>DNA(n) + a 2'-deoxyribonucleoside 5'-triphosphate = DNA(n+1) + diphosphate</text>
        <dbReference type="Rhea" id="RHEA:22508"/>
        <dbReference type="Rhea" id="RHEA-COMP:17339"/>
        <dbReference type="Rhea" id="RHEA-COMP:17340"/>
        <dbReference type="ChEBI" id="CHEBI:33019"/>
        <dbReference type="ChEBI" id="CHEBI:61560"/>
        <dbReference type="ChEBI" id="CHEBI:173112"/>
        <dbReference type="EC" id="2.7.7.7"/>
    </reaction>
</comment>
<comment type="caution">
    <text evidence="5">The sequence shown here is derived from an EMBL/GenBank/DDBJ whole genome shotgun (WGS) entry which is preliminary data.</text>
</comment>
<reference evidence="6" key="1">
    <citation type="journal article" date="2019" name="Int. J. Syst. Evol. Microbiol.">
        <title>The Global Catalogue of Microorganisms (GCM) 10K type strain sequencing project: providing services to taxonomists for standard genome sequencing and annotation.</title>
        <authorList>
            <consortium name="The Broad Institute Genomics Platform"/>
            <consortium name="The Broad Institute Genome Sequencing Center for Infectious Disease"/>
            <person name="Wu L."/>
            <person name="Ma J."/>
        </authorList>
    </citation>
    <scope>NUCLEOTIDE SEQUENCE [LARGE SCALE GENOMIC DNA]</scope>
    <source>
        <strain evidence="6">KCTC 33576</strain>
    </source>
</reference>
<dbReference type="PANTHER" id="PTHR10133">
    <property type="entry name" value="DNA POLYMERASE I"/>
    <property type="match status" value="1"/>
</dbReference>
<name>A0ABW5XF98_9MICO</name>
<dbReference type="EMBL" id="JBHUOP010000002">
    <property type="protein sequence ID" value="MFD2839935.1"/>
    <property type="molecule type" value="Genomic_DNA"/>
</dbReference>
<keyword evidence="5" id="KW-0540">Nuclease</keyword>
<keyword evidence="6" id="KW-1185">Reference proteome</keyword>
<dbReference type="RefSeq" id="WP_377465541.1">
    <property type="nucleotide sequence ID" value="NZ_JBHUOP010000002.1"/>
</dbReference>
<dbReference type="GO" id="GO:0004527">
    <property type="term" value="F:exonuclease activity"/>
    <property type="evidence" value="ECO:0007669"/>
    <property type="project" value="UniProtKB-KW"/>
</dbReference>
<dbReference type="SUPFAM" id="SSF56672">
    <property type="entry name" value="DNA/RNA polymerases"/>
    <property type="match status" value="1"/>
</dbReference>
<dbReference type="PANTHER" id="PTHR10133:SF27">
    <property type="entry name" value="DNA POLYMERASE NU"/>
    <property type="match status" value="1"/>
</dbReference>
<protein>
    <recommendedName>
        <fullName evidence="1">DNA-directed DNA polymerase</fullName>
        <ecNumber evidence="1">2.7.7.7</ecNumber>
    </recommendedName>
</protein>
<keyword evidence="5" id="KW-0269">Exonuclease</keyword>
<evidence type="ECO:0000313" key="6">
    <source>
        <dbReference type="Proteomes" id="UP001597391"/>
    </source>
</evidence>
<dbReference type="SMART" id="SM00482">
    <property type="entry name" value="POLAc"/>
    <property type="match status" value="1"/>
</dbReference>
<dbReference type="Gene3D" id="1.10.150.20">
    <property type="entry name" value="5' to 3' exonuclease, C-terminal subdomain"/>
    <property type="match status" value="1"/>
</dbReference>
<dbReference type="EC" id="2.7.7.7" evidence="1"/>
<feature type="domain" description="DNA-directed DNA polymerase family A palm" evidence="4">
    <location>
        <begin position="314"/>
        <end position="540"/>
    </location>
</feature>
<evidence type="ECO:0000259" key="4">
    <source>
        <dbReference type="SMART" id="SM00482"/>
    </source>
</evidence>
<dbReference type="InterPro" id="IPR002298">
    <property type="entry name" value="DNA_polymerase_A"/>
</dbReference>